<protein>
    <submittedName>
        <fullName evidence="7">Aminotransferase class I and II</fullName>
    </submittedName>
</protein>
<evidence type="ECO:0000313" key="8">
    <source>
        <dbReference type="Proteomes" id="UP000613580"/>
    </source>
</evidence>
<dbReference type="InterPro" id="IPR004838">
    <property type="entry name" value="NHTrfase_class1_PyrdxlP-BS"/>
</dbReference>
<organism evidence="7 8">
    <name type="scientific">Mycena chlorophos</name>
    <name type="common">Agaric fungus</name>
    <name type="synonym">Agaricus chlorophos</name>
    <dbReference type="NCBI Taxonomy" id="658473"/>
    <lineage>
        <taxon>Eukaryota</taxon>
        <taxon>Fungi</taxon>
        <taxon>Dikarya</taxon>
        <taxon>Basidiomycota</taxon>
        <taxon>Agaricomycotina</taxon>
        <taxon>Agaricomycetes</taxon>
        <taxon>Agaricomycetidae</taxon>
        <taxon>Agaricales</taxon>
        <taxon>Marasmiineae</taxon>
        <taxon>Mycenaceae</taxon>
        <taxon>Mycena</taxon>
    </lineage>
</organism>
<evidence type="ECO:0000256" key="5">
    <source>
        <dbReference type="ARBA" id="ARBA00022898"/>
    </source>
</evidence>
<dbReference type="SUPFAM" id="SSF53383">
    <property type="entry name" value="PLP-dependent transferases"/>
    <property type="match status" value="1"/>
</dbReference>
<dbReference type="Proteomes" id="UP000613580">
    <property type="component" value="Unassembled WGS sequence"/>
</dbReference>
<dbReference type="PANTHER" id="PTHR46383:SF1">
    <property type="entry name" value="ASPARTATE AMINOTRANSFERASE"/>
    <property type="match status" value="1"/>
</dbReference>
<evidence type="ECO:0000313" key="7">
    <source>
        <dbReference type="EMBL" id="KAF7318487.1"/>
    </source>
</evidence>
<comment type="caution">
    <text evidence="7">The sequence shown here is derived from an EMBL/GenBank/DDBJ whole genome shotgun (WGS) entry which is preliminary data.</text>
</comment>
<dbReference type="CDD" id="cd00609">
    <property type="entry name" value="AAT_like"/>
    <property type="match status" value="1"/>
</dbReference>
<dbReference type="Gene3D" id="3.40.640.10">
    <property type="entry name" value="Type I PLP-dependent aspartate aminotransferase-like (Major domain)"/>
    <property type="match status" value="1"/>
</dbReference>
<dbReference type="Pfam" id="PF00155">
    <property type="entry name" value="Aminotran_1_2"/>
    <property type="match status" value="1"/>
</dbReference>
<evidence type="ECO:0000256" key="3">
    <source>
        <dbReference type="ARBA" id="ARBA00022576"/>
    </source>
</evidence>
<dbReference type="PROSITE" id="PS00105">
    <property type="entry name" value="AA_TRANSFER_CLASS_1"/>
    <property type="match status" value="1"/>
</dbReference>
<dbReference type="InterPro" id="IPR050596">
    <property type="entry name" value="AspAT/PAT-like"/>
</dbReference>
<reference evidence="7" key="1">
    <citation type="submission" date="2020-05" db="EMBL/GenBank/DDBJ databases">
        <title>Mycena genomes resolve the evolution of fungal bioluminescence.</title>
        <authorList>
            <person name="Tsai I.J."/>
        </authorList>
    </citation>
    <scope>NUCLEOTIDE SEQUENCE</scope>
    <source>
        <strain evidence="7">110903Hualien_Pintung</strain>
    </source>
</reference>
<dbReference type="OrthoDB" id="7042322at2759"/>
<comment type="cofactor">
    <cofactor evidence="1">
        <name>pyridoxal 5'-phosphate</name>
        <dbReference type="ChEBI" id="CHEBI:597326"/>
    </cofactor>
</comment>
<dbReference type="InterPro" id="IPR015424">
    <property type="entry name" value="PyrdxlP-dep_Trfase"/>
</dbReference>
<keyword evidence="8" id="KW-1185">Reference proteome</keyword>
<accession>A0A8H6TKQ9</accession>
<evidence type="ECO:0000256" key="2">
    <source>
        <dbReference type="ARBA" id="ARBA00007441"/>
    </source>
</evidence>
<evidence type="ECO:0000256" key="1">
    <source>
        <dbReference type="ARBA" id="ARBA00001933"/>
    </source>
</evidence>
<gene>
    <name evidence="7" type="ORF">HMN09_00357900</name>
</gene>
<dbReference type="GO" id="GO:0006520">
    <property type="term" value="P:amino acid metabolic process"/>
    <property type="evidence" value="ECO:0007669"/>
    <property type="project" value="InterPro"/>
</dbReference>
<dbReference type="AlphaFoldDB" id="A0A8H6TKQ9"/>
<dbReference type="GO" id="GO:0008483">
    <property type="term" value="F:transaminase activity"/>
    <property type="evidence" value="ECO:0007669"/>
    <property type="project" value="UniProtKB-KW"/>
</dbReference>
<dbReference type="GO" id="GO:0030170">
    <property type="term" value="F:pyridoxal phosphate binding"/>
    <property type="evidence" value="ECO:0007669"/>
    <property type="project" value="InterPro"/>
</dbReference>
<keyword evidence="4 7" id="KW-0808">Transferase</keyword>
<evidence type="ECO:0000256" key="4">
    <source>
        <dbReference type="ARBA" id="ARBA00022679"/>
    </source>
</evidence>
<sequence>MTLSMLGITTVPLKTRPEDGFLPMVDDCAALITPKTRAIALVTPNNPTGAIYPPSLISAFSILARTRGIALIIDETYRDFLIPPRPSHPLFSSTNEHNWRSYLIHLYSFSKSYAVPGHRLGLVVASPTFQSAFGKVLDTMQICAPRPIQLALAPLLDSGELREGIRATAEAIHARHAFFRLNVPRGENLKRSLLPTLISMSRLRSTPPELLDLIAAEADDRSLLVLARANHTLYEICKRHIYRVIALRTLGEVVGCFKSLAKVSGCARAVRKLYFHPLSSRAQHTLLSAFPRLVNRALGAAIHLQSLHIPHGGRLAELVCTSNLTFPHLDVFDVGNHASLLRFVFRHRALALSSLRIGELSLWNGPRLRLPPVHTLRSLTAPWHIVMLLPPDSLPVLSHVSIDWHPQYSEGDTCSMTLLALQKAAGVISSLENAVGILDAGLLPAMAAHTWYIQKLALRLSDVYEQREDAHEEFYESIDDCLPNFPYLEQLFIIPDPVNPENEEDSFEERTDDFIMEWRMLHSYGAQVPTLRTCRLSDDWDAIHWERTPLVVRSPPETLAEAVTGRATNRLEGHPTREIRGQHVWFPGNVLSLGSRFSYAQAKAETQHVAWWCSQLALLSNPKLKEVYCLYDDPLWIRERGAYSAAWKMFLAEAQARGLSWMESLDKGVEIAAEGEIEKFRREQMEATNAAAAAS</sequence>
<dbReference type="InterPro" id="IPR015421">
    <property type="entry name" value="PyrdxlP-dep_Trfase_major"/>
</dbReference>
<name>A0A8H6TKQ9_MYCCL</name>
<dbReference type="InterPro" id="IPR004839">
    <property type="entry name" value="Aminotransferase_I/II_large"/>
</dbReference>
<evidence type="ECO:0000259" key="6">
    <source>
        <dbReference type="Pfam" id="PF00155"/>
    </source>
</evidence>
<keyword evidence="5" id="KW-0663">Pyridoxal phosphate</keyword>
<comment type="similarity">
    <text evidence="2">Belongs to the class-I pyridoxal-phosphate-dependent aminotransferase family.</text>
</comment>
<feature type="domain" description="Aminotransferase class I/classII large" evidence="6">
    <location>
        <begin position="6"/>
        <end position="182"/>
    </location>
</feature>
<keyword evidence="3 7" id="KW-0032">Aminotransferase</keyword>
<dbReference type="EMBL" id="JACAZE010000004">
    <property type="protein sequence ID" value="KAF7318487.1"/>
    <property type="molecule type" value="Genomic_DNA"/>
</dbReference>
<proteinExistence type="inferred from homology"/>
<dbReference type="PANTHER" id="PTHR46383">
    <property type="entry name" value="ASPARTATE AMINOTRANSFERASE"/>
    <property type="match status" value="1"/>
</dbReference>